<feature type="domain" description="DUF4246" evidence="1">
    <location>
        <begin position="1"/>
        <end position="105"/>
    </location>
</feature>
<dbReference type="PANTHER" id="PTHR33119:SF1">
    <property type="entry name" value="FE2OG DIOXYGENASE DOMAIN-CONTAINING PROTEIN"/>
    <property type="match status" value="1"/>
</dbReference>
<dbReference type="PANTHER" id="PTHR33119">
    <property type="entry name" value="IFI3P"/>
    <property type="match status" value="1"/>
</dbReference>
<reference evidence="2" key="1">
    <citation type="submission" date="2021-07" db="EMBL/GenBank/DDBJ databases">
        <authorList>
            <person name="Branca A.L. A."/>
        </authorList>
    </citation>
    <scope>NUCLEOTIDE SEQUENCE</scope>
</reference>
<dbReference type="InterPro" id="IPR025340">
    <property type="entry name" value="DUF4246"/>
</dbReference>
<dbReference type="OrthoDB" id="44789at2759"/>
<evidence type="ECO:0000313" key="2">
    <source>
        <dbReference type="EMBL" id="CAG8325705.1"/>
    </source>
</evidence>
<dbReference type="Proteomes" id="UP001152592">
    <property type="component" value="Unassembled WGS sequence"/>
</dbReference>
<evidence type="ECO:0000259" key="1">
    <source>
        <dbReference type="Pfam" id="PF14033"/>
    </source>
</evidence>
<dbReference type="EMBL" id="CAJVPD010000110">
    <property type="protein sequence ID" value="CAG8325705.1"/>
    <property type="molecule type" value="Genomic_DNA"/>
</dbReference>
<dbReference type="InterPro" id="IPR049192">
    <property type="entry name" value="DUF4246_C"/>
</dbReference>
<gene>
    <name evidence="2" type="ORF">PSALAMII_LOCUS2411</name>
</gene>
<dbReference type="AlphaFoldDB" id="A0A9W4N8D4"/>
<organism evidence="2 3">
    <name type="scientific">Penicillium salamii</name>
    <dbReference type="NCBI Taxonomy" id="1612424"/>
    <lineage>
        <taxon>Eukaryota</taxon>
        <taxon>Fungi</taxon>
        <taxon>Dikarya</taxon>
        <taxon>Ascomycota</taxon>
        <taxon>Pezizomycotina</taxon>
        <taxon>Eurotiomycetes</taxon>
        <taxon>Eurotiomycetidae</taxon>
        <taxon>Eurotiales</taxon>
        <taxon>Aspergillaceae</taxon>
        <taxon>Penicillium</taxon>
    </lineage>
</organism>
<accession>A0A9W4N8D4</accession>
<proteinExistence type="predicted"/>
<protein>
    <recommendedName>
        <fullName evidence="1">DUF4246 domain-containing protein</fullName>
    </recommendedName>
</protein>
<name>A0A9W4N8D4_9EURO</name>
<comment type="caution">
    <text evidence="2">The sequence shown here is derived from an EMBL/GenBank/DDBJ whole genome shotgun (WGS) entry which is preliminary data.</text>
</comment>
<dbReference type="Pfam" id="PF14033">
    <property type="entry name" value="DUF4246"/>
    <property type="match status" value="1"/>
</dbReference>
<evidence type="ECO:0000313" key="3">
    <source>
        <dbReference type="Proteomes" id="UP001152592"/>
    </source>
</evidence>
<sequence length="168" mass="19136">MEFRNMAETASLTEVDHEPNDFIWLRQVFSLENGEPAIQAPGSIRAMPGRCIMYPSTVQHKFTRFAPKDKTRPGFARALVFLLVDPNIRIISTANIPPQRLDWTMDIPETGEELKEAMAKLALDNRNSKGNMPMTLDEALECRVKVLNGILEFTRYQHVAFESNVLML</sequence>